<evidence type="ECO:0000313" key="1">
    <source>
        <dbReference type="EMBL" id="KYN06822.1"/>
    </source>
</evidence>
<evidence type="ECO:0000313" key="2">
    <source>
        <dbReference type="Proteomes" id="UP000078542"/>
    </source>
</evidence>
<keyword evidence="2" id="KW-1185">Reference proteome</keyword>
<dbReference type="Proteomes" id="UP000078542">
    <property type="component" value="Unassembled WGS sequence"/>
</dbReference>
<organism evidence="1 2">
    <name type="scientific">Cyphomyrmex costatus</name>
    <dbReference type="NCBI Taxonomy" id="456900"/>
    <lineage>
        <taxon>Eukaryota</taxon>
        <taxon>Metazoa</taxon>
        <taxon>Ecdysozoa</taxon>
        <taxon>Arthropoda</taxon>
        <taxon>Hexapoda</taxon>
        <taxon>Insecta</taxon>
        <taxon>Pterygota</taxon>
        <taxon>Neoptera</taxon>
        <taxon>Endopterygota</taxon>
        <taxon>Hymenoptera</taxon>
        <taxon>Apocrita</taxon>
        <taxon>Aculeata</taxon>
        <taxon>Formicoidea</taxon>
        <taxon>Formicidae</taxon>
        <taxon>Myrmicinae</taxon>
        <taxon>Cyphomyrmex</taxon>
    </lineage>
</organism>
<gene>
    <name evidence="1" type="ORF">ALC62_02205</name>
</gene>
<evidence type="ECO:0008006" key="3">
    <source>
        <dbReference type="Google" id="ProtNLM"/>
    </source>
</evidence>
<protein>
    <recommendedName>
        <fullName evidence="3">THAP-type domain-containing protein</fullName>
    </recommendedName>
</protein>
<dbReference type="AlphaFoldDB" id="A0A195D1S6"/>
<sequence length="74" mass="8350">MATKTDWKCIILGCKSPAKSPHFNEYSYIFSLSRKRLKHNAIPSQNLSSVTVKTDITQPSTSQKESIHVKLICI</sequence>
<dbReference type="EMBL" id="KQ976956">
    <property type="protein sequence ID" value="KYN06822.1"/>
    <property type="molecule type" value="Genomic_DNA"/>
</dbReference>
<proteinExistence type="predicted"/>
<reference evidence="1 2" key="1">
    <citation type="submission" date="2016-03" db="EMBL/GenBank/DDBJ databases">
        <title>Cyphomyrmex costatus WGS genome.</title>
        <authorList>
            <person name="Nygaard S."/>
            <person name="Hu H."/>
            <person name="Boomsma J."/>
            <person name="Zhang G."/>
        </authorList>
    </citation>
    <scope>NUCLEOTIDE SEQUENCE [LARGE SCALE GENOMIC DNA]</scope>
    <source>
        <strain evidence="1">MS0001</strain>
        <tissue evidence="1">Whole body</tissue>
    </source>
</reference>
<accession>A0A195D1S6</accession>
<name>A0A195D1S6_9HYME</name>